<feature type="transmembrane region" description="Helical" evidence="2">
    <location>
        <begin position="254"/>
        <end position="273"/>
    </location>
</feature>
<organism evidence="3 4">
    <name type="scientific">Blastococcus goldschmidtiae</name>
    <dbReference type="NCBI Taxonomy" id="3075546"/>
    <lineage>
        <taxon>Bacteria</taxon>
        <taxon>Bacillati</taxon>
        <taxon>Actinomycetota</taxon>
        <taxon>Actinomycetes</taxon>
        <taxon>Geodermatophilales</taxon>
        <taxon>Geodermatophilaceae</taxon>
        <taxon>Blastococcus</taxon>
    </lineage>
</organism>
<feature type="transmembrane region" description="Helical" evidence="2">
    <location>
        <begin position="36"/>
        <end position="57"/>
    </location>
</feature>
<gene>
    <name evidence="3" type="ORF">RM425_14350</name>
</gene>
<dbReference type="EMBL" id="JAVREI010000010">
    <property type="protein sequence ID" value="MDT0277087.1"/>
    <property type="molecule type" value="Genomic_DNA"/>
</dbReference>
<dbReference type="Proteomes" id="UP001183222">
    <property type="component" value="Unassembled WGS sequence"/>
</dbReference>
<accession>A0ABU2KA76</accession>
<evidence type="ECO:0000256" key="1">
    <source>
        <dbReference type="SAM" id="MobiDB-lite"/>
    </source>
</evidence>
<evidence type="ECO:0008006" key="5">
    <source>
        <dbReference type="Google" id="ProtNLM"/>
    </source>
</evidence>
<keyword evidence="2" id="KW-0472">Membrane</keyword>
<keyword evidence="2" id="KW-1133">Transmembrane helix</keyword>
<name>A0ABU2KA76_9ACTN</name>
<protein>
    <recommendedName>
        <fullName evidence="5">4-amino-4-deoxy-L-arabinose transferase</fullName>
    </recommendedName>
</protein>
<keyword evidence="4" id="KW-1185">Reference proteome</keyword>
<sequence>MTTSRTDEPITGTPPVAADSPDDDGARTSPAARRGLGAALGLLAALPAILGLVALWLDRDEPYFPFGDQAILALSVDAVGEHDVLLGAYSRFGWYHPGPMATYLLAGVYRVLGGATQAMAVGTLVIAGLATAVAVWLVHRRAGALPALWTVLVLALSVRMLGAGFLYDSWNPLLPVLPFLAGVLLCWTAILGNSWALPLAVVPMSLALQAHIGYLPAVGAVGAVLVLGLLLRAVRRLRRRNRPVPDGADRPRRALRWLVAVVAALALAALLWTPPLVQQVTGSPGNLGELAEYLLEGSPEDPAGLGTGLRGVADEFGKIPAYLVGAGSPDEPLLPEAWPPVAIAVGLAMFVLALADGVRRRREDVVWLGVLTLAVAAAGVAAIARIDGFTYTYLTRWTVVVGILAWTTVGVSLMPELRAVARRWAGPRRGDALLAVPLAVLATAAVLVTGLGTARATPPMTDVTGQIGRLEEAVLADLDQRGLRAGTDEPVVRVDFPGTTRPDDLVGTFWPGTGLVLELHRDGVDVQVSPFWRMPFGDRFTDRADDAGYVVTLAYSDGSSPPPEPWQQILLVDGELQVYGGVPPSP</sequence>
<feature type="region of interest" description="Disordered" evidence="1">
    <location>
        <begin position="1"/>
        <end position="30"/>
    </location>
</feature>
<feature type="transmembrane region" description="Helical" evidence="2">
    <location>
        <begin position="94"/>
        <end position="112"/>
    </location>
</feature>
<feature type="transmembrane region" description="Helical" evidence="2">
    <location>
        <begin position="337"/>
        <end position="358"/>
    </location>
</feature>
<comment type="caution">
    <text evidence="3">The sequence shown here is derived from an EMBL/GenBank/DDBJ whole genome shotgun (WGS) entry which is preliminary data.</text>
</comment>
<feature type="transmembrane region" description="Helical" evidence="2">
    <location>
        <begin position="212"/>
        <end position="234"/>
    </location>
</feature>
<feature type="transmembrane region" description="Helical" evidence="2">
    <location>
        <begin position="173"/>
        <end position="192"/>
    </location>
</feature>
<feature type="transmembrane region" description="Helical" evidence="2">
    <location>
        <begin position="119"/>
        <end position="138"/>
    </location>
</feature>
<feature type="transmembrane region" description="Helical" evidence="2">
    <location>
        <begin position="365"/>
        <end position="386"/>
    </location>
</feature>
<feature type="transmembrane region" description="Helical" evidence="2">
    <location>
        <begin position="398"/>
        <end position="420"/>
    </location>
</feature>
<proteinExistence type="predicted"/>
<evidence type="ECO:0000313" key="3">
    <source>
        <dbReference type="EMBL" id="MDT0277087.1"/>
    </source>
</evidence>
<keyword evidence="2" id="KW-0812">Transmembrane</keyword>
<reference evidence="4" key="1">
    <citation type="submission" date="2023-07" db="EMBL/GenBank/DDBJ databases">
        <title>30 novel species of actinomycetes from the DSMZ collection.</title>
        <authorList>
            <person name="Nouioui I."/>
        </authorList>
    </citation>
    <scope>NUCLEOTIDE SEQUENCE [LARGE SCALE GENOMIC DNA]</scope>
    <source>
        <strain evidence="4">DSM 46792</strain>
    </source>
</reference>
<feature type="transmembrane region" description="Helical" evidence="2">
    <location>
        <begin position="144"/>
        <end position="166"/>
    </location>
</feature>
<dbReference type="RefSeq" id="WP_311345898.1">
    <property type="nucleotide sequence ID" value="NZ_JAVREI010000010.1"/>
</dbReference>
<evidence type="ECO:0000313" key="4">
    <source>
        <dbReference type="Proteomes" id="UP001183222"/>
    </source>
</evidence>
<evidence type="ECO:0000256" key="2">
    <source>
        <dbReference type="SAM" id="Phobius"/>
    </source>
</evidence>
<feature type="transmembrane region" description="Helical" evidence="2">
    <location>
        <begin position="432"/>
        <end position="452"/>
    </location>
</feature>